<evidence type="ECO:0000313" key="9">
    <source>
        <dbReference type="EMBL" id="APO75171.1"/>
    </source>
</evidence>
<dbReference type="Proteomes" id="UP000185109">
    <property type="component" value="Chromosome"/>
</dbReference>
<keyword evidence="3" id="KW-0813">Transport</keyword>
<comment type="subcellular location">
    <subcellularLocation>
        <location evidence="1 8">Cell membrane</location>
        <topology evidence="1 8">Multi-pass membrane protein</topology>
    </subcellularLocation>
</comment>
<feature type="transmembrane region" description="Helical" evidence="8">
    <location>
        <begin position="146"/>
        <end position="166"/>
    </location>
</feature>
<proteinExistence type="inferred from homology"/>
<keyword evidence="5 8" id="KW-0812">Transmembrane</keyword>
<reference evidence="9 10" key="1">
    <citation type="submission" date="2016-09" db="EMBL/GenBank/DDBJ databases">
        <title>The complete genome sequences of Rhizobium gallicum, symbiovars gallicum and phaseoli, symbionts associated to common bean (Phaseolus vulgaris).</title>
        <authorList>
            <person name="Bustos P."/>
            <person name="Santamaria R.I."/>
            <person name="Perez-Carrascal O.M."/>
            <person name="Juarez S."/>
            <person name="Lozano L."/>
            <person name="Martinez-Flores I."/>
            <person name="Martinez-Romero E."/>
            <person name="Cevallos M."/>
            <person name="Romero D."/>
            <person name="Davila G."/>
            <person name="Gonzalez V."/>
        </authorList>
    </citation>
    <scope>NUCLEOTIDE SEQUENCE [LARGE SCALE GENOMIC DNA]</scope>
    <source>
        <strain evidence="9 10">8C-3</strain>
    </source>
</reference>
<gene>
    <name evidence="9" type="ORF">AM571_CH02362</name>
</gene>
<name>A0A1L5P4W5_RHIET</name>
<keyword evidence="6 8" id="KW-1133">Transmembrane helix</keyword>
<dbReference type="InterPro" id="IPR002781">
    <property type="entry name" value="TM_pro_TauE-like"/>
</dbReference>
<sequence length="284" mass="29596">MQHGADFSPPSSSALTDIAPQLLLLLCLAGFFAGFVDAIAGGGGLITVPAMLIAGIPPLQTLGTNKVQSVFGAASATIAYARKGHVNLQEQLPMAMMAAMGGSLGAALATIVPGDVLRAIMPVLLIAIALYFAFKPNLNDLDTHRRVTPFLFGMTFVPLIGLYDGIFGPGTGSFFMLSFVTLAGFGMLKATAHTKLLNLGSNIGALIVFASFGATLWTVGLMMGVCQFFGAQVGSRLAMRTGAKLIKPLLVAVCIAFTIKLLSDPTNPLRLWSLGMASDYLPGN</sequence>
<evidence type="ECO:0000256" key="2">
    <source>
        <dbReference type="ARBA" id="ARBA00009142"/>
    </source>
</evidence>
<evidence type="ECO:0000256" key="1">
    <source>
        <dbReference type="ARBA" id="ARBA00004651"/>
    </source>
</evidence>
<evidence type="ECO:0000256" key="8">
    <source>
        <dbReference type="RuleBase" id="RU363041"/>
    </source>
</evidence>
<evidence type="ECO:0000313" key="10">
    <source>
        <dbReference type="Proteomes" id="UP000185109"/>
    </source>
</evidence>
<dbReference type="AlphaFoldDB" id="A0A1L5P4W5"/>
<dbReference type="GO" id="GO:0005886">
    <property type="term" value="C:plasma membrane"/>
    <property type="evidence" value="ECO:0007669"/>
    <property type="project" value="UniProtKB-SubCell"/>
</dbReference>
<feature type="transmembrane region" description="Helical" evidence="8">
    <location>
        <begin position="172"/>
        <end position="191"/>
    </location>
</feature>
<evidence type="ECO:0000256" key="6">
    <source>
        <dbReference type="ARBA" id="ARBA00022989"/>
    </source>
</evidence>
<feature type="transmembrane region" description="Helical" evidence="8">
    <location>
        <begin position="203"/>
        <end position="225"/>
    </location>
</feature>
<accession>A0A1L5P4W5</accession>
<dbReference type="EMBL" id="CP017241">
    <property type="protein sequence ID" value="APO75171.1"/>
    <property type="molecule type" value="Genomic_DNA"/>
</dbReference>
<dbReference type="PANTHER" id="PTHR30269">
    <property type="entry name" value="TRANSMEMBRANE PROTEIN YFCA"/>
    <property type="match status" value="1"/>
</dbReference>
<protein>
    <recommendedName>
        <fullName evidence="8">Probable membrane transporter protein</fullName>
    </recommendedName>
</protein>
<feature type="transmembrane region" description="Helical" evidence="8">
    <location>
        <begin position="92"/>
        <end position="111"/>
    </location>
</feature>
<keyword evidence="7 8" id="KW-0472">Membrane</keyword>
<feature type="transmembrane region" description="Helical" evidence="8">
    <location>
        <begin position="22"/>
        <end position="46"/>
    </location>
</feature>
<dbReference type="Pfam" id="PF01925">
    <property type="entry name" value="TauE"/>
    <property type="match status" value="1"/>
</dbReference>
<evidence type="ECO:0000256" key="3">
    <source>
        <dbReference type="ARBA" id="ARBA00022448"/>
    </source>
</evidence>
<dbReference type="InterPro" id="IPR052017">
    <property type="entry name" value="TSUP"/>
</dbReference>
<evidence type="ECO:0000256" key="4">
    <source>
        <dbReference type="ARBA" id="ARBA00022475"/>
    </source>
</evidence>
<keyword evidence="4 8" id="KW-1003">Cell membrane</keyword>
<organism evidence="9 10">
    <name type="scientific">Rhizobium etli 8C-3</name>
    <dbReference type="NCBI Taxonomy" id="538025"/>
    <lineage>
        <taxon>Bacteria</taxon>
        <taxon>Pseudomonadati</taxon>
        <taxon>Pseudomonadota</taxon>
        <taxon>Alphaproteobacteria</taxon>
        <taxon>Hyphomicrobiales</taxon>
        <taxon>Rhizobiaceae</taxon>
        <taxon>Rhizobium/Agrobacterium group</taxon>
        <taxon>Rhizobium</taxon>
    </lineage>
</organism>
<comment type="similarity">
    <text evidence="2 8">Belongs to the 4-toluene sulfonate uptake permease (TSUP) (TC 2.A.102) family.</text>
</comment>
<feature type="transmembrane region" description="Helical" evidence="8">
    <location>
        <begin position="117"/>
        <end position="134"/>
    </location>
</feature>
<dbReference type="PANTHER" id="PTHR30269:SF0">
    <property type="entry name" value="MEMBRANE TRANSPORTER PROTEIN YFCA-RELATED"/>
    <property type="match status" value="1"/>
</dbReference>
<evidence type="ECO:0000256" key="7">
    <source>
        <dbReference type="ARBA" id="ARBA00023136"/>
    </source>
</evidence>
<evidence type="ECO:0000256" key="5">
    <source>
        <dbReference type="ARBA" id="ARBA00022692"/>
    </source>
</evidence>